<sequence length="407" mass="45610">MLFLYKAIDSKTGKEVKGKLYAPTQEVAVKELKGQGLYIAELSKRKETVWNKDLDELNIVIGKPVKNRDFVVFCRQLATLLKAGTPITDSIRILSEQVSSKIFQKALEDVYNDIRSGTSFSEACSDFPKIFDKVFVNMVRAGETSGDLENVMDRLATFYEKEHRVKEKVKSAMMYPIAVSIIAVVVVIILLTNVLPSLLNNLTSMGGEIPVPTQIVMSISDFLIYRWYLVLLFVALFVLIFIAIYRNPKGHFMLDYLKLKIPVFGLLFQKTIIARVTRTMASLFSSSVPVLQTLTMSAEIANNDVVAKVLNESKESLRAGESLSEPLDKSWVFPKIVSHMIKVGEETGQLDTMLEKVADFYEEDVEQMASRMSAIIEPLMIVILGVIVGTIVLAAMLPMFSIYNNFG</sequence>
<evidence type="ECO:0000256" key="5">
    <source>
        <dbReference type="ARBA" id="ARBA00022692"/>
    </source>
</evidence>
<evidence type="ECO:0000256" key="1">
    <source>
        <dbReference type="ARBA" id="ARBA00004651"/>
    </source>
</evidence>
<evidence type="ECO:0000313" key="11">
    <source>
        <dbReference type="EMBL" id="MDE5412441.1"/>
    </source>
</evidence>
<dbReference type="InterPro" id="IPR003004">
    <property type="entry name" value="GspF/PilC"/>
</dbReference>
<dbReference type="InterPro" id="IPR042094">
    <property type="entry name" value="T2SS_GspF_sf"/>
</dbReference>
<gene>
    <name evidence="11" type="ORF">N7Z68_03525</name>
</gene>
<dbReference type="Proteomes" id="UP001148125">
    <property type="component" value="Unassembled WGS sequence"/>
</dbReference>
<keyword evidence="3 8" id="KW-0813">Transport</keyword>
<dbReference type="InterPro" id="IPR001992">
    <property type="entry name" value="T2SS_GspF/T4SS_PilC_CS"/>
</dbReference>
<feature type="domain" description="Type II secretion system protein GspF" evidence="10">
    <location>
        <begin position="277"/>
        <end position="398"/>
    </location>
</feature>
<comment type="subcellular location">
    <subcellularLocation>
        <location evidence="1 8">Cell membrane</location>
        <topology evidence="1 8">Multi-pass membrane protein</topology>
    </subcellularLocation>
</comment>
<keyword evidence="12" id="KW-1185">Reference proteome</keyword>
<evidence type="ECO:0000313" key="12">
    <source>
        <dbReference type="Proteomes" id="UP001148125"/>
    </source>
</evidence>
<feature type="transmembrane region" description="Helical" evidence="9">
    <location>
        <begin position="173"/>
        <end position="195"/>
    </location>
</feature>
<evidence type="ECO:0000259" key="10">
    <source>
        <dbReference type="Pfam" id="PF00482"/>
    </source>
</evidence>
<feature type="transmembrane region" description="Helical" evidence="9">
    <location>
        <begin position="379"/>
        <end position="403"/>
    </location>
</feature>
<evidence type="ECO:0000256" key="7">
    <source>
        <dbReference type="ARBA" id="ARBA00023136"/>
    </source>
</evidence>
<dbReference type="Pfam" id="PF00482">
    <property type="entry name" value="T2SSF"/>
    <property type="match status" value="2"/>
</dbReference>
<reference evidence="11" key="1">
    <citation type="submission" date="2024-05" db="EMBL/GenBank/DDBJ databases">
        <title>Alkalihalobacillus sp. strain MEB203 novel alkaliphilic bacterium from Lonar Lake, India.</title>
        <authorList>
            <person name="Joshi A."/>
            <person name="Thite S."/>
            <person name="Mengade P."/>
        </authorList>
    </citation>
    <scope>NUCLEOTIDE SEQUENCE</scope>
    <source>
        <strain evidence="11">MEB 203</strain>
    </source>
</reference>
<evidence type="ECO:0000256" key="8">
    <source>
        <dbReference type="RuleBase" id="RU003923"/>
    </source>
</evidence>
<dbReference type="PANTHER" id="PTHR30012">
    <property type="entry name" value="GENERAL SECRETION PATHWAY PROTEIN"/>
    <property type="match status" value="1"/>
</dbReference>
<protein>
    <submittedName>
        <fullName evidence="11">Type II secretion system F family protein</fullName>
    </submittedName>
</protein>
<evidence type="ECO:0000256" key="4">
    <source>
        <dbReference type="ARBA" id="ARBA00022475"/>
    </source>
</evidence>
<dbReference type="InterPro" id="IPR018076">
    <property type="entry name" value="T2SS_GspF_dom"/>
</dbReference>
<dbReference type="RefSeq" id="WP_275117073.1">
    <property type="nucleotide sequence ID" value="NZ_JAOTPO010000002.1"/>
</dbReference>
<comment type="similarity">
    <text evidence="2 8">Belongs to the GSP F family.</text>
</comment>
<keyword evidence="6 9" id="KW-1133">Transmembrane helix</keyword>
<accession>A0ABT5VBB9</accession>
<keyword evidence="5 8" id="KW-0812">Transmembrane</keyword>
<organism evidence="11 12">
    <name type="scientific">Alkalihalobacterium chitinilyticum</name>
    <dbReference type="NCBI Taxonomy" id="2980103"/>
    <lineage>
        <taxon>Bacteria</taxon>
        <taxon>Bacillati</taxon>
        <taxon>Bacillota</taxon>
        <taxon>Bacilli</taxon>
        <taxon>Bacillales</taxon>
        <taxon>Bacillaceae</taxon>
        <taxon>Alkalihalobacterium</taxon>
    </lineage>
</organism>
<evidence type="ECO:0000256" key="3">
    <source>
        <dbReference type="ARBA" id="ARBA00022448"/>
    </source>
</evidence>
<dbReference type="PRINTS" id="PR00812">
    <property type="entry name" value="BCTERIALGSPF"/>
</dbReference>
<dbReference type="Gene3D" id="1.20.81.30">
    <property type="entry name" value="Type II secretion system (T2SS), domain F"/>
    <property type="match status" value="2"/>
</dbReference>
<keyword evidence="7 9" id="KW-0472">Membrane</keyword>
<comment type="caution">
    <text evidence="11">The sequence shown here is derived from an EMBL/GenBank/DDBJ whole genome shotgun (WGS) entry which is preliminary data.</text>
</comment>
<proteinExistence type="inferred from homology"/>
<feature type="transmembrane region" description="Helical" evidence="9">
    <location>
        <begin position="225"/>
        <end position="245"/>
    </location>
</feature>
<feature type="domain" description="Type II secretion system protein GspF" evidence="10">
    <location>
        <begin position="73"/>
        <end position="196"/>
    </location>
</feature>
<dbReference type="EMBL" id="JAOTPO010000002">
    <property type="protein sequence ID" value="MDE5412441.1"/>
    <property type="molecule type" value="Genomic_DNA"/>
</dbReference>
<name>A0ABT5VBB9_9BACI</name>
<keyword evidence="4" id="KW-1003">Cell membrane</keyword>
<dbReference type="PROSITE" id="PS00874">
    <property type="entry name" value="T2SP_F"/>
    <property type="match status" value="1"/>
</dbReference>
<evidence type="ECO:0000256" key="2">
    <source>
        <dbReference type="ARBA" id="ARBA00005745"/>
    </source>
</evidence>
<evidence type="ECO:0000256" key="6">
    <source>
        <dbReference type="ARBA" id="ARBA00022989"/>
    </source>
</evidence>
<evidence type="ECO:0000256" key="9">
    <source>
        <dbReference type="SAM" id="Phobius"/>
    </source>
</evidence>
<dbReference type="PANTHER" id="PTHR30012:SF0">
    <property type="entry name" value="TYPE II SECRETION SYSTEM PROTEIN F-RELATED"/>
    <property type="match status" value="1"/>
</dbReference>